<dbReference type="SUPFAM" id="SSF161098">
    <property type="entry name" value="MetI-like"/>
    <property type="match status" value="1"/>
</dbReference>
<evidence type="ECO:0000256" key="7">
    <source>
        <dbReference type="SAM" id="Phobius"/>
    </source>
</evidence>
<organism evidence="8 9">
    <name type="scientific">Actinopolymorpha rutila</name>
    <dbReference type="NCBI Taxonomy" id="446787"/>
    <lineage>
        <taxon>Bacteria</taxon>
        <taxon>Bacillati</taxon>
        <taxon>Actinomycetota</taxon>
        <taxon>Actinomycetes</taxon>
        <taxon>Propionibacteriales</taxon>
        <taxon>Actinopolymorphaceae</taxon>
        <taxon>Actinopolymorpha</taxon>
    </lineage>
</organism>
<evidence type="ECO:0000313" key="8">
    <source>
        <dbReference type="EMBL" id="NYH87842.1"/>
    </source>
</evidence>
<keyword evidence="3" id="KW-1003">Cell membrane</keyword>
<evidence type="ECO:0000256" key="1">
    <source>
        <dbReference type="ARBA" id="ARBA00004651"/>
    </source>
</evidence>
<reference evidence="8 9" key="1">
    <citation type="submission" date="2020-07" db="EMBL/GenBank/DDBJ databases">
        <title>Sequencing the genomes of 1000 actinobacteria strains.</title>
        <authorList>
            <person name="Klenk H.-P."/>
        </authorList>
    </citation>
    <scope>NUCLEOTIDE SEQUENCE [LARGE SCALE GENOMIC DNA]</scope>
    <source>
        <strain evidence="8 9">DSM 18448</strain>
    </source>
</reference>
<dbReference type="GO" id="GO:0005886">
    <property type="term" value="C:plasma membrane"/>
    <property type="evidence" value="ECO:0007669"/>
    <property type="project" value="UniProtKB-SubCell"/>
</dbReference>
<evidence type="ECO:0000256" key="2">
    <source>
        <dbReference type="ARBA" id="ARBA00022448"/>
    </source>
</evidence>
<dbReference type="AlphaFoldDB" id="A0A852Z7K2"/>
<evidence type="ECO:0000256" key="3">
    <source>
        <dbReference type="ARBA" id="ARBA00022475"/>
    </source>
</evidence>
<protein>
    <submittedName>
        <fullName evidence="8">ABC-type sugar transport system permease subunit</fullName>
    </submittedName>
</protein>
<keyword evidence="5 7" id="KW-1133">Transmembrane helix</keyword>
<keyword evidence="2" id="KW-0813">Transport</keyword>
<comment type="subcellular location">
    <subcellularLocation>
        <location evidence="1">Cell membrane</location>
        <topology evidence="1">Multi-pass membrane protein</topology>
    </subcellularLocation>
</comment>
<dbReference type="Proteomes" id="UP000579605">
    <property type="component" value="Unassembled WGS sequence"/>
</dbReference>
<gene>
    <name evidence="8" type="ORF">F4554_000480</name>
</gene>
<evidence type="ECO:0000256" key="6">
    <source>
        <dbReference type="ARBA" id="ARBA00023136"/>
    </source>
</evidence>
<name>A0A852Z7K2_9ACTN</name>
<evidence type="ECO:0000256" key="5">
    <source>
        <dbReference type="ARBA" id="ARBA00022989"/>
    </source>
</evidence>
<dbReference type="InterPro" id="IPR051393">
    <property type="entry name" value="ABC_transporter_permease"/>
</dbReference>
<dbReference type="InterPro" id="IPR035906">
    <property type="entry name" value="MetI-like_sf"/>
</dbReference>
<keyword evidence="6 7" id="KW-0472">Membrane</keyword>
<dbReference type="PANTHER" id="PTHR30193:SF37">
    <property type="entry name" value="INNER MEMBRANE ABC TRANSPORTER PERMEASE PROTEIN YCJO"/>
    <property type="match status" value="1"/>
</dbReference>
<keyword evidence="4 7" id="KW-0812">Transmembrane</keyword>
<accession>A0A852Z7K2</accession>
<keyword evidence="8" id="KW-0762">Sugar transport</keyword>
<feature type="transmembrane region" description="Helical" evidence="7">
    <location>
        <begin position="43"/>
        <end position="64"/>
    </location>
</feature>
<evidence type="ECO:0000313" key="9">
    <source>
        <dbReference type="Proteomes" id="UP000579605"/>
    </source>
</evidence>
<dbReference type="PANTHER" id="PTHR30193">
    <property type="entry name" value="ABC TRANSPORTER PERMEASE PROTEIN"/>
    <property type="match status" value="1"/>
</dbReference>
<sequence>MRAIFDPSYGLLKALLTPLGVTSPAWMTDSAWGAGAWTLFRRLTLPLLSPVTFFIAITSVIGTFQAFDIIAIMTGGGPGDATTTLSW</sequence>
<dbReference type="EMBL" id="JACBZH010000001">
    <property type="protein sequence ID" value="NYH87842.1"/>
    <property type="molecule type" value="Genomic_DNA"/>
</dbReference>
<dbReference type="RefSeq" id="WP_179785850.1">
    <property type="nucleotide sequence ID" value="NZ_BAAARR010000015.1"/>
</dbReference>
<proteinExistence type="predicted"/>
<comment type="caution">
    <text evidence="8">The sequence shown here is derived from an EMBL/GenBank/DDBJ whole genome shotgun (WGS) entry which is preliminary data.</text>
</comment>
<keyword evidence="9" id="KW-1185">Reference proteome</keyword>
<evidence type="ECO:0000256" key="4">
    <source>
        <dbReference type="ARBA" id="ARBA00022692"/>
    </source>
</evidence>
<dbReference type="Gene3D" id="1.10.3720.10">
    <property type="entry name" value="MetI-like"/>
    <property type="match status" value="1"/>
</dbReference>